<accession>A0A1H2GS90</accession>
<evidence type="ECO:0000256" key="1">
    <source>
        <dbReference type="ARBA" id="ARBA00004496"/>
    </source>
</evidence>
<protein>
    <recommendedName>
        <fullName evidence="8">tRNA(Ile)-lysidine synthase</fullName>
        <ecNumber evidence="8">6.3.4.19</ecNumber>
    </recommendedName>
    <alternativeName>
        <fullName evidence="8">tRNA(Ile)-2-lysyl-cytidine synthase</fullName>
    </alternativeName>
    <alternativeName>
        <fullName evidence="8">tRNA(Ile)-lysidine synthetase</fullName>
    </alternativeName>
</protein>
<dbReference type="AlphaFoldDB" id="A0A1H2GS90"/>
<comment type="function">
    <text evidence="8">Ligates lysine onto the cytidine present at position 34 of the AUA codon-specific tRNA(Ile) that contains the anticodon CAU, in an ATP-dependent manner. Cytidine is converted to lysidine, thus changing the amino acid specificity of the tRNA from methionine to isoleucine.</text>
</comment>
<dbReference type="SMART" id="SM00977">
    <property type="entry name" value="TilS_C"/>
    <property type="match status" value="1"/>
</dbReference>
<dbReference type="SUPFAM" id="SSF52402">
    <property type="entry name" value="Adenine nucleotide alpha hydrolases-like"/>
    <property type="match status" value="1"/>
</dbReference>
<sequence length="439" mass="49170">MKSLELRLLESLLPWRDAPAWRVAFSGGLDSTVLLHLLTCLGRVEKLPALSAIHIEHGLQAVAKGWPDHCRQVCQAFDVPLRVEQVSVQRSSASLERAARNARYLAFGRLLAPEEVLLTAQHRDDQAETLLFRLLRGSGVKGLAGMPRQRVLGAGRLLRPLLDVSRAELEAYARQHRLVWIEDPSNQDVQYARNFLRQQVIPLLEQRWPASSDVLARTAGHLAEAQALLDEFAEQDLRTVVLPAQPVWLALPSLDLQALKRLSEARQRNLLRTFLAPLTELPDSAHWAGWYALRDAAIDAQPRWCLASGELQRCANRLWWVPETWLRPLAGQLVWPDPRQRLQLPDNGQLYFAGEAPAGPLGVRYRQGGESLYIPGRGHRDLKRLLNELQIPAFARARLPLLYRGEELLAVANLPGSGAAAGESWQLIWRPADSAQGLS</sequence>
<dbReference type="STRING" id="364197.SAMN05216296_2499"/>
<dbReference type="InterPro" id="IPR011063">
    <property type="entry name" value="TilS/TtcA_N"/>
</dbReference>
<dbReference type="InterPro" id="IPR012094">
    <property type="entry name" value="tRNA_Ile_lys_synt"/>
</dbReference>
<evidence type="ECO:0000256" key="6">
    <source>
        <dbReference type="ARBA" id="ARBA00022840"/>
    </source>
</evidence>
<evidence type="ECO:0000313" key="11">
    <source>
        <dbReference type="Proteomes" id="UP000243232"/>
    </source>
</evidence>
<dbReference type="GO" id="GO:0005524">
    <property type="term" value="F:ATP binding"/>
    <property type="evidence" value="ECO:0007669"/>
    <property type="project" value="UniProtKB-UniRule"/>
</dbReference>
<evidence type="ECO:0000259" key="9">
    <source>
        <dbReference type="SMART" id="SM00977"/>
    </source>
</evidence>
<dbReference type="OrthoDB" id="9807403at2"/>
<dbReference type="CDD" id="cd01992">
    <property type="entry name" value="TilS_N"/>
    <property type="match status" value="1"/>
</dbReference>
<evidence type="ECO:0000256" key="4">
    <source>
        <dbReference type="ARBA" id="ARBA00022694"/>
    </source>
</evidence>
<keyword evidence="5 8" id="KW-0547">Nucleotide-binding</keyword>
<keyword evidence="4 8" id="KW-0819">tRNA processing</keyword>
<feature type="binding site" evidence="8">
    <location>
        <begin position="26"/>
        <end position="31"/>
    </location>
    <ligand>
        <name>ATP</name>
        <dbReference type="ChEBI" id="CHEBI:30616"/>
    </ligand>
</feature>
<dbReference type="Pfam" id="PF11734">
    <property type="entry name" value="TilS_C"/>
    <property type="match status" value="1"/>
</dbReference>
<evidence type="ECO:0000256" key="8">
    <source>
        <dbReference type="HAMAP-Rule" id="MF_01161"/>
    </source>
</evidence>
<proteinExistence type="inferred from homology"/>
<dbReference type="HAMAP" id="MF_01161">
    <property type="entry name" value="tRNA_Ile_lys_synt"/>
    <property type="match status" value="1"/>
</dbReference>
<feature type="domain" description="Lysidine-tRNA(Ile) synthetase C-terminal" evidence="9">
    <location>
        <begin position="361"/>
        <end position="429"/>
    </location>
</feature>
<dbReference type="SUPFAM" id="SSF56037">
    <property type="entry name" value="PheT/TilS domain"/>
    <property type="match status" value="1"/>
</dbReference>
<dbReference type="GO" id="GO:0032267">
    <property type="term" value="F:tRNA(Ile)-lysidine synthase activity"/>
    <property type="evidence" value="ECO:0007669"/>
    <property type="project" value="UniProtKB-EC"/>
</dbReference>
<dbReference type="NCBIfam" id="TIGR02432">
    <property type="entry name" value="lysidine_TilS_N"/>
    <property type="match status" value="1"/>
</dbReference>
<keyword evidence="2 8" id="KW-0963">Cytoplasm</keyword>
<keyword evidence="11" id="KW-1185">Reference proteome</keyword>
<comment type="similarity">
    <text evidence="8">Belongs to the tRNA(Ile)-lysidine synthase family.</text>
</comment>
<reference evidence="11" key="1">
    <citation type="submission" date="2016-10" db="EMBL/GenBank/DDBJ databases">
        <authorList>
            <person name="Varghese N."/>
            <person name="Submissions S."/>
        </authorList>
    </citation>
    <scope>NUCLEOTIDE SEQUENCE [LARGE SCALE GENOMIC DNA]</scope>
    <source>
        <strain evidence="11">DSM 17875</strain>
    </source>
</reference>
<dbReference type="EMBL" id="LT629785">
    <property type="protein sequence ID" value="SDU22434.1"/>
    <property type="molecule type" value="Genomic_DNA"/>
</dbReference>
<dbReference type="Gene3D" id="1.20.59.20">
    <property type="match status" value="1"/>
</dbReference>
<dbReference type="InterPro" id="IPR015262">
    <property type="entry name" value="tRNA_Ile_lys_synt_subst-bd"/>
</dbReference>
<dbReference type="EC" id="6.3.4.19" evidence="8"/>
<dbReference type="Gene3D" id="3.40.50.620">
    <property type="entry name" value="HUPs"/>
    <property type="match status" value="1"/>
</dbReference>
<dbReference type="InterPro" id="IPR012796">
    <property type="entry name" value="Lysidine-tRNA-synth_C"/>
</dbReference>
<comment type="subcellular location">
    <subcellularLocation>
        <location evidence="1 8">Cytoplasm</location>
    </subcellularLocation>
</comment>
<dbReference type="RefSeq" id="WP_090195792.1">
    <property type="nucleotide sequence ID" value="NZ_LT629785.1"/>
</dbReference>
<comment type="catalytic activity">
    <reaction evidence="7 8">
        <text>cytidine(34) in tRNA(Ile2) + L-lysine + ATP = lysidine(34) in tRNA(Ile2) + AMP + diphosphate + H(+)</text>
        <dbReference type="Rhea" id="RHEA:43744"/>
        <dbReference type="Rhea" id="RHEA-COMP:10625"/>
        <dbReference type="Rhea" id="RHEA-COMP:10670"/>
        <dbReference type="ChEBI" id="CHEBI:15378"/>
        <dbReference type="ChEBI" id="CHEBI:30616"/>
        <dbReference type="ChEBI" id="CHEBI:32551"/>
        <dbReference type="ChEBI" id="CHEBI:33019"/>
        <dbReference type="ChEBI" id="CHEBI:82748"/>
        <dbReference type="ChEBI" id="CHEBI:83665"/>
        <dbReference type="ChEBI" id="CHEBI:456215"/>
        <dbReference type="EC" id="6.3.4.19"/>
    </reaction>
</comment>
<dbReference type="SUPFAM" id="SSF82829">
    <property type="entry name" value="MesJ substrate recognition domain-like"/>
    <property type="match status" value="1"/>
</dbReference>
<dbReference type="Pfam" id="PF09179">
    <property type="entry name" value="TilS"/>
    <property type="match status" value="1"/>
</dbReference>
<keyword evidence="3 8" id="KW-0436">Ligase</keyword>
<dbReference type="InterPro" id="IPR014729">
    <property type="entry name" value="Rossmann-like_a/b/a_fold"/>
</dbReference>
<comment type="domain">
    <text evidence="8">The N-terminal region contains the highly conserved SGGXDS motif, predicted to be a P-loop motif involved in ATP binding.</text>
</comment>
<dbReference type="Proteomes" id="UP000243232">
    <property type="component" value="Chromosome I"/>
</dbReference>
<dbReference type="PANTHER" id="PTHR43033">
    <property type="entry name" value="TRNA(ILE)-LYSIDINE SYNTHASE-RELATED"/>
    <property type="match status" value="1"/>
</dbReference>
<evidence type="ECO:0000256" key="3">
    <source>
        <dbReference type="ARBA" id="ARBA00022598"/>
    </source>
</evidence>
<dbReference type="GO" id="GO:0006400">
    <property type="term" value="P:tRNA modification"/>
    <property type="evidence" value="ECO:0007669"/>
    <property type="project" value="UniProtKB-UniRule"/>
</dbReference>
<evidence type="ECO:0000256" key="2">
    <source>
        <dbReference type="ARBA" id="ARBA00022490"/>
    </source>
</evidence>
<evidence type="ECO:0000313" key="10">
    <source>
        <dbReference type="EMBL" id="SDU22434.1"/>
    </source>
</evidence>
<dbReference type="InterPro" id="IPR012795">
    <property type="entry name" value="tRNA_Ile_lys_synt_N"/>
</dbReference>
<keyword evidence="6 8" id="KW-0067">ATP-binding</keyword>
<evidence type="ECO:0000256" key="5">
    <source>
        <dbReference type="ARBA" id="ARBA00022741"/>
    </source>
</evidence>
<dbReference type="GO" id="GO:0005737">
    <property type="term" value="C:cytoplasm"/>
    <property type="evidence" value="ECO:0007669"/>
    <property type="project" value="UniProtKB-SubCell"/>
</dbReference>
<dbReference type="PANTHER" id="PTHR43033:SF1">
    <property type="entry name" value="TRNA(ILE)-LYSIDINE SYNTHASE-RELATED"/>
    <property type="match status" value="1"/>
</dbReference>
<name>A0A1H2GS90_9PSED</name>
<gene>
    <name evidence="8" type="primary">tilS</name>
    <name evidence="10" type="ORF">SAMN05216296_2499</name>
</gene>
<dbReference type="Pfam" id="PF01171">
    <property type="entry name" value="ATP_bind_3"/>
    <property type="match status" value="1"/>
</dbReference>
<dbReference type="NCBIfam" id="TIGR02433">
    <property type="entry name" value="lysidine_TilS_C"/>
    <property type="match status" value="1"/>
</dbReference>
<organism evidence="10 11">
    <name type="scientific">Pseudomonas pohangensis</name>
    <dbReference type="NCBI Taxonomy" id="364197"/>
    <lineage>
        <taxon>Bacteria</taxon>
        <taxon>Pseudomonadati</taxon>
        <taxon>Pseudomonadota</taxon>
        <taxon>Gammaproteobacteria</taxon>
        <taxon>Pseudomonadales</taxon>
        <taxon>Pseudomonadaceae</taxon>
        <taxon>Pseudomonas</taxon>
    </lineage>
</organism>
<evidence type="ECO:0000256" key="7">
    <source>
        <dbReference type="ARBA" id="ARBA00048539"/>
    </source>
</evidence>